<sequence>MIKNLIDHRKRPYRWKTVNAVVESTWHDNSCEDADKVAVGDEMVGLCEERRNISVAEAMTWGMSMKEEVTLYLYDQGQGI</sequence>
<comment type="caution">
    <text evidence="1">The sequence shown here is derived from an EMBL/GenBank/DDBJ whole genome shotgun (WGS) entry which is preliminary data.</text>
</comment>
<reference evidence="1 2" key="1">
    <citation type="submission" date="2019-12" db="EMBL/GenBank/DDBJ databases">
        <authorList>
            <person name="Zhang Y.-J."/>
        </authorList>
    </citation>
    <scope>NUCLEOTIDE SEQUENCE [LARGE SCALE GENOMIC DNA]</scope>
    <source>
        <strain evidence="1 2">H18S-6</strain>
    </source>
</reference>
<dbReference type="RefSeq" id="WP_158978479.1">
    <property type="nucleotide sequence ID" value="NZ_WSFO01000003.1"/>
</dbReference>
<dbReference type="EMBL" id="WSFO01000003">
    <property type="protein sequence ID" value="KAE9631127.1"/>
    <property type="molecule type" value="Genomic_DNA"/>
</dbReference>
<evidence type="ECO:0000313" key="1">
    <source>
        <dbReference type="EMBL" id="KAE9631127.1"/>
    </source>
</evidence>
<name>A0A6A4RE36_9RHOB</name>
<evidence type="ECO:0000313" key="2">
    <source>
        <dbReference type="Proteomes" id="UP000441586"/>
    </source>
</evidence>
<dbReference type="Proteomes" id="UP000441586">
    <property type="component" value="Unassembled WGS sequence"/>
</dbReference>
<organism evidence="1 2">
    <name type="scientific">Parasedimentitalea maritima</name>
    <dbReference type="NCBI Taxonomy" id="2578117"/>
    <lineage>
        <taxon>Bacteria</taxon>
        <taxon>Pseudomonadati</taxon>
        <taxon>Pseudomonadota</taxon>
        <taxon>Alphaproteobacteria</taxon>
        <taxon>Rhodobacterales</taxon>
        <taxon>Paracoccaceae</taxon>
        <taxon>Parasedimentitalea</taxon>
    </lineage>
</organism>
<protein>
    <submittedName>
        <fullName evidence="1">Uncharacterized protein</fullName>
    </submittedName>
</protein>
<dbReference type="AlphaFoldDB" id="A0A6A4RE36"/>
<gene>
    <name evidence="1" type="ORF">GP644_07905</name>
</gene>
<accession>A0A6A4RE36</accession>
<proteinExistence type="predicted"/>